<comment type="caution">
    <text evidence="6">The sequence shown here is derived from an EMBL/GenBank/DDBJ whole genome shotgun (WGS) entry which is preliminary data.</text>
</comment>
<feature type="DNA-binding region" description="H-T-H motif" evidence="4">
    <location>
        <begin position="43"/>
        <end position="62"/>
    </location>
</feature>
<accession>A0A923T6V9</accession>
<dbReference type="SUPFAM" id="SSF48498">
    <property type="entry name" value="Tetracyclin repressor-like, C-terminal domain"/>
    <property type="match status" value="1"/>
</dbReference>
<evidence type="ECO:0000313" key="6">
    <source>
        <dbReference type="EMBL" id="MBC6993835.1"/>
    </source>
</evidence>
<dbReference type="RefSeq" id="WP_187465932.1">
    <property type="nucleotide sequence ID" value="NZ_JACSIT010000078.1"/>
</dbReference>
<evidence type="ECO:0000256" key="2">
    <source>
        <dbReference type="ARBA" id="ARBA00023125"/>
    </source>
</evidence>
<dbReference type="GO" id="GO:0003700">
    <property type="term" value="F:DNA-binding transcription factor activity"/>
    <property type="evidence" value="ECO:0007669"/>
    <property type="project" value="TreeGrafter"/>
</dbReference>
<keyword evidence="2 4" id="KW-0238">DNA-binding</keyword>
<dbReference type="InterPro" id="IPR009057">
    <property type="entry name" value="Homeodomain-like_sf"/>
</dbReference>
<dbReference type="InterPro" id="IPR050109">
    <property type="entry name" value="HTH-type_TetR-like_transc_reg"/>
</dbReference>
<reference evidence="6" key="1">
    <citation type="submission" date="2020-08" db="EMBL/GenBank/DDBJ databases">
        <title>Lewinella bacteria from marine environments.</title>
        <authorList>
            <person name="Zhong Y."/>
        </authorList>
    </citation>
    <scope>NUCLEOTIDE SEQUENCE</scope>
    <source>
        <strain evidence="6">KCTC 42187</strain>
    </source>
</reference>
<keyword evidence="7" id="KW-1185">Reference proteome</keyword>
<dbReference type="PROSITE" id="PS50977">
    <property type="entry name" value="HTH_TETR_2"/>
    <property type="match status" value="1"/>
</dbReference>
<dbReference type="InterPro" id="IPR036271">
    <property type="entry name" value="Tet_transcr_reg_TetR-rel_C_sf"/>
</dbReference>
<dbReference type="GO" id="GO:0000976">
    <property type="term" value="F:transcription cis-regulatory region binding"/>
    <property type="evidence" value="ECO:0007669"/>
    <property type="project" value="TreeGrafter"/>
</dbReference>
<evidence type="ECO:0000256" key="1">
    <source>
        <dbReference type="ARBA" id="ARBA00023015"/>
    </source>
</evidence>
<dbReference type="Gene3D" id="1.10.357.10">
    <property type="entry name" value="Tetracycline Repressor, domain 2"/>
    <property type="match status" value="1"/>
</dbReference>
<dbReference type="Proteomes" id="UP000650081">
    <property type="component" value="Unassembled WGS sequence"/>
</dbReference>
<keyword evidence="3" id="KW-0804">Transcription</keyword>
<evidence type="ECO:0000259" key="5">
    <source>
        <dbReference type="PROSITE" id="PS50977"/>
    </source>
</evidence>
<dbReference type="InterPro" id="IPR001647">
    <property type="entry name" value="HTH_TetR"/>
</dbReference>
<sequence length="223" mass="26054">METFKPSKVSLVYPSVNETDKLREKLVATADELFMRLGLKSVSMDDIARQMGASKKTIYQIVDNKRDLIEMVMQADQCRDVEQLGANQHESLDAIDEFLRNSRYFIRQMRAISPTTMYDLQKYYPDLWRGQIMEHQQFFQRQIEENINRGMEEGLYRADLDPSIIARLYVGIVGLIVDTQVFPAQERSISDIIREQSTYHLNGILNQFGRDRLEAYLKKEALE</sequence>
<evidence type="ECO:0000313" key="7">
    <source>
        <dbReference type="Proteomes" id="UP000650081"/>
    </source>
</evidence>
<organism evidence="6 7">
    <name type="scientific">Neolewinella lacunae</name>
    <dbReference type="NCBI Taxonomy" id="1517758"/>
    <lineage>
        <taxon>Bacteria</taxon>
        <taxon>Pseudomonadati</taxon>
        <taxon>Bacteroidota</taxon>
        <taxon>Saprospiria</taxon>
        <taxon>Saprospirales</taxon>
        <taxon>Lewinellaceae</taxon>
        <taxon>Neolewinella</taxon>
    </lineage>
</organism>
<evidence type="ECO:0000256" key="4">
    <source>
        <dbReference type="PROSITE-ProRule" id="PRU00335"/>
    </source>
</evidence>
<dbReference type="EMBL" id="JACSIT010000078">
    <property type="protein sequence ID" value="MBC6993835.1"/>
    <property type="molecule type" value="Genomic_DNA"/>
</dbReference>
<name>A0A923T6V9_9BACT</name>
<dbReference type="PANTHER" id="PTHR30055:SF234">
    <property type="entry name" value="HTH-TYPE TRANSCRIPTIONAL REGULATOR BETI"/>
    <property type="match status" value="1"/>
</dbReference>
<evidence type="ECO:0000256" key="3">
    <source>
        <dbReference type="ARBA" id="ARBA00023163"/>
    </source>
</evidence>
<proteinExistence type="predicted"/>
<protein>
    <submittedName>
        <fullName evidence="6">TetR/AcrR family transcriptional regulator</fullName>
    </submittedName>
</protein>
<dbReference type="Pfam" id="PF00440">
    <property type="entry name" value="TetR_N"/>
    <property type="match status" value="1"/>
</dbReference>
<dbReference type="AlphaFoldDB" id="A0A923T6V9"/>
<keyword evidence="1" id="KW-0805">Transcription regulation</keyword>
<dbReference type="Gene3D" id="1.10.10.60">
    <property type="entry name" value="Homeodomain-like"/>
    <property type="match status" value="1"/>
</dbReference>
<dbReference type="SUPFAM" id="SSF46689">
    <property type="entry name" value="Homeodomain-like"/>
    <property type="match status" value="1"/>
</dbReference>
<dbReference type="PANTHER" id="PTHR30055">
    <property type="entry name" value="HTH-TYPE TRANSCRIPTIONAL REGULATOR RUTR"/>
    <property type="match status" value="1"/>
</dbReference>
<gene>
    <name evidence="6" type="ORF">H9S92_06670</name>
</gene>
<feature type="domain" description="HTH tetR-type" evidence="5">
    <location>
        <begin position="20"/>
        <end position="80"/>
    </location>
</feature>